<reference evidence="2" key="1">
    <citation type="submission" date="2023-07" db="EMBL/GenBank/DDBJ databases">
        <title>Chromosome-level Genome Assembly of Striped Snakehead (Channa striata).</title>
        <authorList>
            <person name="Liu H."/>
        </authorList>
    </citation>
    <scope>NUCLEOTIDE SEQUENCE</scope>
    <source>
        <strain evidence="2">Gz</strain>
        <tissue evidence="2">Muscle</tissue>
    </source>
</reference>
<proteinExistence type="predicted"/>
<dbReference type="EMBL" id="JAUPFM010000015">
    <property type="protein sequence ID" value="KAK2828122.1"/>
    <property type="molecule type" value="Genomic_DNA"/>
</dbReference>
<organism evidence="2 3">
    <name type="scientific">Channa striata</name>
    <name type="common">Snakehead murrel</name>
    <name type="synonym">Ophicephalus striatus</name>
    <dbReference type="NCBI Taxonomy" id="64152"/>
    <lineage>
        <taxon>Eukaryota</taxon>
        <taxon>Metazoa</taxon>
        <taxon>Chordata</taxon>
        <taxon>Craniata</taxon>
        <taxon>Vertebrata</taxon>
        <taxon>Euteleostomi</taxon>
        <taxon>Actinopterygii</taxon>
        <taxon>Neopterygii</taxon>
        <taxon>Teleostei</taxon>
        <taxon>Neoteleostei</taxon>
        <taxon>Acanthomorphata</taxon>
        <taxon>Anabantaria</taxon>
        <taxon>Anabantiformes</taxon>
        <taxon>Channoidei</taxon>
        <taxon>Channidae</taxon>
        <taxon>Channa</taxon>
    </lineage>
</organism>
<evidence type="ECO:0000313" key="3">
    <source>
        <dbReference type="Proteomes" id="UP001187415"/>
    </source>
</evidence>
<dbReference type="Proteomes" id="UP001187415">
    <property type="component" value="Unassembled WGS sequence"/>
</dbReference>
<protein>
    <submittedName>
        <fullName evidence="2">Uncharacterized protein</fullName>
    </submittedName>
</protein>
<feature type="compositionally biased region" description="Basic and acidic residues" evidence="1">
    <location>
        <begin position="18"/>
        <end position="30"/>
    </location>
</feature>
<evidence type="ECO:0000256" key="1">
    <source>
        <dbReference type="SAM" id="MobiDB-lite"/>
    </source>
</evidence>
<feature type="region of interest" description="Disordered" evidence="1">
    <location>
        <begin position="1"/>
        <end position="30"/>
    </location>
</feature>
<gene>
    <name evidence="2" type="ORF">Q5P01_019156</name>
</gene>
<accession>A0AA88M2B2</accession>
<evidence type="ECO:0000313" key="2">
    <source>
        <dbReference type="EMBL" id="KAK2828122.1"/>
    </source>
</evidence>
<feature type="compositionally biased region" description="Polar residues" evidence="1">
    <location>
        <begin position="1"/>
        <end position="17"/>
    </location>
</feature>
<comment type="caution">
    <text evidence="2">The sequence shown here is derived from an EMBL/GenBank/DDBJ whole genome shotgun (WGS) entry which is preliminary data.</text>
</comment>
<feature type="region of interest" description="Disordered" evidence="1">
    <location>
        <begin position="47"/>
        <end position="67"/>
    </location>
</feature>
<sequence>MQSDSSSFHTVNPGETTETGRRNDGEVRGESGMRFAYLKWYLPSTEPTEQTWRQRRRREAQQELPVSGRQHVGNGCLAACVSTRCSSAPLAVLSSVWSGAAVAAEYSSAGNRDALLSPRCQTGDFKRR</sequence>
<keyword evidence="3" id="KW-1185">Reference proteome</keyword>
<dbReference type="AlphaFoldDB" id="A0AA88M2B2"/>
<name>A0AA88M2B2_CHASR</name>